<evidence type="ECO:0000256" key="1">
    <source>
        <dbReference type="SAM" id="MobiDB-lite"/>
    </source>
</evidence>
<dbReference type="InterPro" id="IPR027417">
    <property type="entry name" value="P-loop_NTPase"/>
</dbReference>
<proteinExistence type="predicted"/>
<name>A0A1I6AF54_9PSEU</name>
<dbReference type="SUPFAM" id="SSF52540">
    <property type="entry name" value="P-loop containing nucleoside triphosphate hydrolases"/>
    <property type="match status" value="1"/>
</dbReference>
<sequence length="230" mass="23761">MQVRADRVALDGPHGPLLPATSLTVAGGELALVHGDPGAGLTAFGLALASRLRPTTGTVTVHGLAGHEPGTGDAAALRELVAVVDAPGVSEPDEALPLHAVVAEELDLAGRPAGRDAVRRWLLAHDLAGHADTRFERMPAATRTRLLATLAAGRPGVGMLVLDRPDRHTAEVDDWAMLAHEHAERGLAVVVLTATVPVAALPAPCAHIGAHEQPEPRRCRSEPAAEGESA</sequence>
<dbReference type="STRING" id="587909.SAMN05421810_11267"/>
<evidence type="ECO:0000313" key="2">
    <source>
        <dbReference type="EMBL" id="SFQ67338.1"/>
    </source>
</evidence>
<keyword evidence="3" id="KW-1185">Reference proteome</keyword>
<dbReference type="Gene3D" id="3.40.50.300">
    <property type="entry name" value="P-loop containing nucleotide triphosphate hydrolases"/>
    <property type="match status" value="1"/>
</dbReference>
<feature type="region of interest" description="Disordered" evidence="1">
    <location>
        <begin position="211"/>
        <end position="230"/>
    </location>
</feature>
<accession>A0A1I6AF54</accession>
<reference evidence="3" key="1">
    <citation type="submission" date="2016-10" db="EMBL/GenBank/DDBJ databases">
        <authorList>
            <person name="Varghese N."/>
            <person name="Submissions S."/>
        </authorList>
    </citation>
    <scope>NUCLEOTIDE SEQUENCE [LARGE SCALE GENOMIC DNA]</scope>
    <source>
        <strain evidence="3">CGMCC 4.5579</strain>
    </source>
</reference>
<dbReference type="EMBL" id="FOWW01000012">
    <property type="protein sequence ID" value="SFQ67338.1"/>
    <property type="molecule type" value="Genomic_DNA"/>
</dbReference>
<feature type="compositionally biased region" description="Basic and acidic residues" evidence="1">
    <location>
        <begin position="211"/>
        <end position="223"/>
    </location>
</feature>
<dbReference type="Proteomes" id="UP000198727">
    <property type="component" value="Unassembled WGS sequence"/>
</dbReference>
<evidence type="ECO:0000313" key="3">
    <source>
        <dbReference type="Proteomes" id="UP000198727"/>
    </source>
</evidence>
<organism evidence="2 3">
    <name type="scientific">Amycolatopsis arida</name>
    <dbReference type="NCBI Taxonomy" id="587909"/>
    <lineage>
        <taxon>Bacteria</taxon>
        <taxon>Bacillati</taxon>
        <taxon>Actinomycetota</taxon>
        <taxon>Actinomycetes</taxon>
        <taxon>Pseudonocardiales</taxon>
        <taxon>Pseudonocardiaceae</taxon>
        <taxon>Amycolatopsis</taxon>
    </lineage>
</organism>
<gene>
    <name evidence="2" type="ORF">SAMN05421810_11267</name>
</gene>
<evidence type="ECO:0008006" key="4">
    <source>
        <dbReference type="Google" id="ProtNLM"/>
    </source>
</evidence>
<dbReference type="RefSeq" id="WP_092535885.1">
    <property type="nucleotide sequence ID" value="NZ_FOWW01000012.1"/>
</dbReference>
<protein>
    <recommendedName>
        <fullName evidence="4">ABC transporter</fullName>
    </recommendedName>
</protein>
<dbReference type="OrthoDB" id="3775353at2"/>
<dbReference type="AlphaFoldDB" id="A0A1I6AF54"/>